<evidence type="ECO:0000313" key="3">
    <source>
        <dbReference type="Proteomes" id="UP000630353"/>
    </source>
</evidence>
<dbReference type="EMBL" id="BMZS01000005">
    <property type="protein sequence ID" value="GHD51228.1"/>
    <property type="molecule type" value="Genomic_DNA"/>
</dbReference>
<organism evidence="2 3">
    <name type="scientific">Thalassobaculum fulvum</name>
    <dbReference type="NCBI Taxonomy" id="1633335"/>
    <lineage>
        <taxon>Bacteria</taxon>
        <taxon>Pseudomonadati</taxon>
        <taxon>Pseudomonadota</taxon>
        <taxon>Alphaproteobacteria</taxon>
        <taxon>Rhodospirillales</taxon>
        <taxon>Thalassobaculaceae</taxon>
        <taxon>Thalassobaculum</taxon>
    </lineage>
</organism>
<reference evidence="2" key="2">
    <citation type="submission" date="2020-09" db="EMBL/GenBank/DDBJ databases">
        <authorList>
            <person name="Sun Q."/>
            <person name="Kim S."/>
        </authorList>
    </citation>
    <scope>NUCLEOTIDE SEQUENCE</scope>
    <source>
        <strain evidence="2">KCTC 42651</strain>
    </source>
</reference>
<dbReference type="InterPro" id="IPR000415">
    <property type="entry name" value="Nitroreductase-like"/>
</dbReference>
<name>A0A918XSH5_9PROT</name>
<comment type="caution">
    <text evidence="2">The sequence shown here is derived from an EMBL/GenBank/DDBJ whole genome shotgun (WGS) entry which is preliminary data.</text>
</comment>
<feature type="domain" description="Nitroreductase" evidence="1">
    <location>
        <begin position="22"/>
        <end position="188"/>
    </location>
</feature>
<reference evidence="2" key="1">
    <citation type="journal article" date="2014" name="Int. J. Syst. Evol. Microbiol.">
        <title>Complete genome sequence of Corynebacterium casei LMG S-19264T (=DSM 44701T), isolated from a smear-ripened cheese.</title>
        <authorList>
            <consortium name="US DOE Joint Genome Institute (JGI-PGF)"/>
            <person name="Walter F."/>
            <person name="Albersmeier A."/>
            <person name="Kalinowski J."/>
            <person name="Ruckert C."/>
        </authorList>
    </citation>
    <scope>NUCLEOTIDE SEQUENCE</scope>
    <source>
        <strain evidence="2">KCTC 42651</strain>
    </source>
</reference>
<dbReference type="GO" id="GO:0016491">
    <property type="term" value="F:oxidoreductase activity"/>
    <property type="evidence" value="ECO:0007669"/>
    <property type="project" value="InterPro"/>
</dbReference>
<dbReference type="Pfam" id="PF00881">
    <property type="entry name" value="Nitroreductase"/>
    <property type="match status" value="1"/>
</dbReference>
<dbReference type="InterPro" id="IPR050627">
    <property type="entry name" value="Nitroreductase/BluB"/>
</dbReference>
<dbReference type="InterPro" id="IPR012825">
    <property type="entry name" value="BluB"/>
</dbReference>
<evidence type="ECO:0000259" key="1">
    <source>
        <dbReference type="Pfam" id="PF00881"/>
    </source>
</evidence>
<sequence>MTPIEPPPVFDGAFRDGLETLLRWRRDVRRFRTDPVAPGTVDRLLGLADLAPSVGNSQPWRFVAVESTAARAAVRANFTEANADALGAQPEERRHLYASLKLAGLDRAPVQLAVFTDTGTAQGHGLGRRTMPQTLEHSTVMAVHTLWLAARADGIGVGWVSILDPDRLRRDLAVPEDWSLTAYLCLGRPEQEHVVPELERAGWQARTGHGRDPIRR</sequence>
<proteinExistence type="predicted"/>
<gene>
    <name evidence="2" type="ORF">GCM10017083_25410</name>
</gene>
<dbReference type="SUPFAM" id="SSF55469">
    <property type="entry name" value="FMN-dependent nitroreductase-like"/>
    <property type="match status" value="1"/>
</dbReference>
<dbReference type="PANTHER" id="PTHR23026">
    <property type="entry name" value="NADPH NITROREDUCTASE"/>
    <property type="match status" value="1"/>
</dbReference>
<dbReference type="AlphaFoldDB" id="A0A918XSH5"/>
<evidence type="ECO:0000313" key="2">
    <source>
        <dbReference type="EMBL" id="GHD51228.1"/>
    </source>
</evidence>
<dbReference type="Gene3D" id="3.40.109.10">
    <property type="entry name" value="NADH Oxidase"/>
    <property type="match status" value="1"/>
</dbReference>
<dbReference type="InterPro" id="IPR029479">
    <property type="entry name" value="Nitroreductase"/>
</dbReference>
<protein>
    <submittedName>
        <fullName evidence="2">5,6-dimethylbenzimidazole synthase</fullName>
    </submittedName>
</protein>
<keyword evidence="3" id="KW-1185">Reference proteome</keyword>
<accession>A0A918XSH5</accession>
<dbReference type="Proteomes" id="UP000630353">
    <property type="component" value="Unassembled WGS sequence"/>
</dbReference>
<dbReference type="PANTHER" id="PTHR23026:SF123">
    <property type="entry name" value="NAD(P)H NITROREDUCTASE RV3131-RELATED"/>
    <property type="match status" value="1"/>
</dbReference>
<dbReference type="NCBIfam" id="TIGR02476">
    <property type="entry name" value="BluB"/>
    <property type="match status" value="1"/>
</dbReference>